<feature type="domain" description="IgGFc-binding protein N-terminal" evidence="1">
    <location>
        <begin position="23"/>
        <end position="178"/>
    </location>
</feature>
<dbReference type="EMBL" id="JBAMIC010000008">
    <property type="protein sequence ID" value="KAK7104018.1"/>
    <property type="molecule type" value="Genomic_DNA"/>
</dbReference>
<dbReference type="Pfam" id="PF17517">
    <property type="entry name" value="IgGFc_binding"/>
    <property type="match status" value="1"/>
</dbReference>
<gene>
    <name evidence="2" type="ORF">V1264_018796</name>
</gene>
<proteinExistence type="predicted"/>
<accession>A0AAN9BDI5</accession>
<organism evidence="2 3">
    <name type="scientific">Littorina saxatilis</name>
    <dbReference type="NCBI Taxonomy" id="31220"/>
    <lineage>
        <taxon>Eukaryota</taxon>
        <taxon>Metazoa</taxon>
        <taxon>Spiralia</taxon>
        <taxon>Lophotrochozoa</taxon>
        <taxon>Mollusca</taxon>
        <taxon>Gastropoda</taxon>
        <taxon>Caenogastropoda</taxon>
        <taxon>Littorinimorpha</taxon>
        <taxon>Littorinoidea</taxon>
        <taxon>Littorinidae</taxon>
        <taxon>Littorina</taxon>
    </lineage>
</organism>
<comment type="caution">
    <text evidence="2">The sequence shown here is derived from an EMBL/GenBank/DDBJ whole genome shotgun (WGS) entry which is preliminary data.</text>
</comment>
<sequence length="254" mass="28769">MVMASNTDWSHLSMRAGGQFTKLYENYKDQVLEQFLPWEAAAGHNFILGRDTIYSPKNEIVKVITKDIGTTFVFKQETHTSTETRQTFVFTRKTGDGLAHLTSAQKILVATITEHERAGDQVMFIPLPVSSWATREYEMFVAAKFDMRMRLVLVAEFSSKDHLVITGGGFSGDIHFSSKTILVNGTNYTEMTAALTRYQDFLLNIRCQRTNSDCGHFHGYLYGYNLARAWSIPLMPELHISQSNLSSLVTDMQV</sequence>
<protein>
    <recommendedName>
        <fullName evidence="1">IgGFc-binding protein N-terminal domain-containing protein</fullName>
    </recommendedName>
</protein>
<dbReference type="Proteomes" id="UP001374579">
    <property type="component" value="Unassembled WGS sequence"/>
</dbReference>
<reference evidence="2 3" key="1">
    <citation type="submission" date="2024-02" db="EMBL/GenBank/DDBJ databases">
        <title>Chromosome-scale genome assembly of the rough periwinkle Littorina saxatilis.</title>
        <authorList>
            <person name="De Jode A."/>
            <person name="Faria R."/>
            <person name="Formenti G."/>
            <person name="Sims Y."/>
            <person name="Smith T.P."/>
            <person name="Tracey A."/>
            <person name="Wood J.M.D."/>
            <person name="Zagrodzka Z.B."/>
            <person name="Johannesson K."/>
            <person name="Butlin R.K."/>
            <person name="Leder E.H."/>
        </authorList>
    </citation>
    <scope>NUCLEOTIDE SEQUENCE [LARGE SCALE GENOMIC DNA]</scope>
    <source>
        <strain evidence="2">Snail1</strain>
        <tissue evidence="2">Muscle</tissue>
    </source>
</reference>
<evidence type="ECO:0000313" key="3">
    <source>
        <dbReference type="Proteomes" id="UP001374579"/>
    </source>
</evidence>
<evidence type="ECO:0000259" key="1">
    <source>
        <dbReference type="Pfam" id="PF17517"/>
    </source>
</evidence>
<dbReference type="InterPro" id="IPR035234">
    <property type="entry name" value="IgGFc-bd_N"/>
</dbReference>
<dbReference type="AlphaFoldDB" id="A0AAN9BDI5"/>
<keyword evidence="3" id="KW-1185">Reference proteome</keyword>
<name>A0AAN9BDI5_9CAEN</name>
<evidence type="ECO:0000313" key="2">
    <source>
        <dbReference type="EMBL" id="KAK7104018.1"/>
    </source>
</evidence>